<feature type="non-terminal residue" evidence="3">
    <location>
        <position position="53"/>
    </location>
</feature>
<feature type="domain" description="HTH CENPB-type" evidence="2">
    <location>
        <begin position="9"/>
        <end position="47"/>
    </location>
</feature>
<dbReference type="InterPro" id="IPR006600">
    <property type="entry name" value="HTH_CenpB_DNA-bd_dom"/>
</dbReference>
<organism evidence="3 4">
    <name type="scientific">Funneliformis geosporum</name>
    <dbReference type="NCBI Taxonomy" id="1117311"/>
    <lineage>
        <taxon>Eukaryota</taxon>
        <taxon>Fungi</taxon>
        <taxon>Fungi incertae sedis</taxon>
        <taxon>Mucoromycota</taxon>
        <taxon>Glomeromycotina</taxon>
        <taxon>Glomeromycetes</taxon>
        <taxon>Glomerales</taxon>
        <taxon>Glomeraceae</taxon>
        <taxon>Funneliformis</taxon>
    </lineage>
</organism>
<dbReference type="OrthoDB" id="2435994at2759"/>
<evidence type="ECO:0000313" key="3">
    <source>
        <dbReference type="EMBL" id="CAI2196994.1"/>
    </source>
</evidence>
<gene>
    <name evidence="3" type="ORF">FWILDA_LOCUS17855</name>
</gene>
<evidence type="ECO:0000256" key="1">
    <source>
        <dbReference type="ARBA" id="ARBA00023125"/>
    </source>
</evidence>
<evidence type="ECO:0000259" key="2">
    <source>
        <dbReference type="Pfam" id="PF03221"/>
    </source>
</evidence>
<feature type="non-terminal residue" evidence="3">
    <location>
        <position position="1"/>
    </location>
</feature>
<evidence type="ECO:0000313" key="4">
    <source>
        <dbReference type="Proteomes" id="UP001153678"/>
    </source>
</evidence>
<dbReference type="GO" id="GO:0003677">
    <property type="term" value="F:DNA binding"/>
    <property type="evidence" value="ECO:0007669"/>
    <property type="project" value="UniProtKB-KW"/>
</dbReference>
<comment type="caution">
    <text evidence="3">The sequence shown here is derived from an EMBL/GenBank/DDBJ whole genome shotgun (WGS) entry which is preliminary data.</text>
</comment>
<keyword evidence="1" id="KW-0238">DNA-binding</keyword>
<name>A0A9W4X2D1_9GLOM</name>
<reference evidence="3" key="1">
    <citation type="submission" date="2022-08" db="EMBL/GenBank/DDBJ databases">
        <authorList>
            <person name="Kallberg Y."/>
            <person name="Tangrot J."/>
            <person name="Rosling A."/>
        </authorList>
    </citation>
    <scope>NUCLEOTIDE SEQUENCE</scope>
    <source>
        <strain evidence="3">Wild A</strain>
    </source>
</reference>
<dbReference type="EMBL" id="CAMKVN010015398">
    <property type="protein sequence ID" value="CAI2196994.1"/>
    <property type="molecule type" value="Genomic_DNA"/>
</dbReference>
<sequence>LNTDTCLKFSHIEDELIEWFTKARGQLKTVTQFMIQIKARLLAKIHHTNQNIL</sequence>
<keyword evidence="4" id="KW-1185">Reference proteome</keyword>
<dbReference type="Proteomes" id="UP001153678">
    <property type="component" value="Unassembled WGS sequence"/>
</dbReference>
<dbReference type="AlphaFoldDB" id="A0A9W4X2D1"/>
<dbReference type="Gene3D" id="1.10.10.60">
    <property type="entry name" value="Homeodomain-like"/>
    <property type="match status" value="1"/>
</dbReference>
<proteinExistence type="predicted"/>
<accession>A0A9W4X2D1</accession>
<protein>
    <submittedName>
        <fullName evidence="3">17444_t:CDS:1</fullName>
    </submittedName>
</protein>
<dbReference type="Pfam" id="PF03221">
    <property type="entry name" value="HTH_Tnp_Tc5"/>
    <property type="match status" value="1"/>
</dbReference>